<gene>
    <name evidence="1" type="ORF">M3M35_02815</name>
</gene>
<dbReference type="Proteomes" id="UP001056707">
    <property type="component" value="Chromosome"/>
</dbReference>
<name>A0ABY5BQX8_9LACO</name>
<dbReference type="EMBL" id="CP097116">
    <property type="protein sequence ID" value="USS85591.1"/>
    <property type="molecule type" value="Genomic_DNA"/>
</dbReference>
<proteinExistence type="predicted"/>
<reference evidence="1" key="1">
    <citation type="submission" date="2022-05" db="EMBL/GenBank/DDBJ databases">
        <authorList>
            <person name="Oliphant S.A."/>
            <person name="Watson-Haigh N.S."/>
            <person name="Sumby K.M."/>
            <person name="Gardner J.M."/>
            <person name="Jiranek V."/>
        </authorList>
    </citation>
    <scope>NUCLEOTIDE SEQUENCE</scope>
    <source>
        <strain evidence="1">KI16_H9</strain>
    </source>
</reference>
<evidence type="ECO:0000313" key="1">
    <source>
        <dbReference type="EMBL" id="USS85591.1"/>
    </source>
</evidence>
<protein>
    <submittedName>
        <fullName evidence="1">TIGR04141 family sporadically distributed protein</fullName>
    </submittedName>
</protein>
<dbReference type="Pfam" id="PF19614">
    <property type="entry name" value="DUF6119"/>
    <property type="match status" value="1"/>
</dbReference>
<accession>A0ABY5BQX8</accession>
<dbReference type="InterPro" id="IPR026487">
    <property type="entry name" value="CHP04141"/>
</dbReference>
<dbReference type="NCBIfam" id="TIGR04141">
    <property type="entry name" value="TIGR04141 family sporadically distributed protein"/>
    <property type="match status" value="1"/>
</dbReference>
<sequence>MIKKKKISFCKLKKRQIKDYRYYLKEGYIKYLDKNTSDENTSDENTYEYIQHVEKKLEDIKENIEDKEKINSSVNDIIRIININNGNYQLIEGDLNNRIKSLNGYDGKFFLKKEFPLFPGWKDDFFDFIGKDFDLRKIKYDALIIIGDKDNNNIYAISFGNGIGFLNDEDICENFPINIIRKVLSVEDLKNISAIDFSEYPFIKNNKKTTDNKYIPVSRIVDDDIPFLAKKMTGNVTFSGGKCKKLGEFYKKKRDENKKGSEKYEIYSKFVKSNNKDFDILIENGKFLNITSRFESFVDALNVIDRISHIESESKPENISWNNELKELGETKDQEDKFESFLKGFFIDGNIVDGNKLSYIYEKEDEEDKNKIKIVKIDNELFDNLNNDLFKDIFKDIFRKKLSDLPFFGENFNKKFEEKISSIKDKKIKDKKIKIFNLYIKNNVLNKTVSEFVEKNTKIMQPIKVKFDIKFYNPLTFILKNLKISEYDSNNKSISKYTFVYNCCQFFYEDNEYTYLLIDGKWYKFTSEFIQRVFKYVNRIRDFKIKYALDYTKKLRSNGNEKTFSENNYNKIIYENSSGEILNLDCKPYNNNGKITKIEICDWLYYGNNENKFYFICNKIGVSGNGFSHLLNQVRSSSEVVNNEKDGVKNFINKKGGKWVKRLGGKQSLNFENNNVCYVLGIITDKKADKISEKLPFLSCLGLYSLCKDLKSNGIDLKILFIKDVSKYKKTILISGKPHLISI</sequence>
<dbReference type="RefSeq" id="WP_252750486.1">
    <property type="nucleotide sequence ID" value="NZ_CP097116.1"/>
</dbReference>
<evidence type="ECO:0000313" key="2">
    <source>
        <dbReference type="Proteomes" id="UP001056707"/>
    </source>
</evidence>
<keyword evidence="2" id="KW-1185">Reference proteome</keyword>
<organism evidence="1 2">
    <name type="scientific">Fructilactobacillus myrtifloralis</name>
    <dbReference type="NCBI Taxonomy" id="2940301"/>
    <lineage>
        <taxon>Bacteria</taxon>
        <taxon>Bacillati</taxon>
        <taxon>Bacillota</taxon>
        <taxon>Bacilli</taxon>
        <taxon>Lactobacillales</taxon>
        <taxon>Lactobacillaceae</taxon>
        <taxon>Fructilactobacillus</taxon>
    </lineage>
</organism>